<organism evidence="2 3">
    <name type="scientific">Candidatus Accumulibacter proximus</name>
    <dbReference type="NCBI Taxonomy" id="2954385"/>
    <lineage>
        <taxon>Bacteria</taxon>
        <taxon>Pseudomonadati</taxon>
        <taxon>Pseudomonadota</taxon>
        <taxon>Betaproteobacteria</taxon>
        <taxon>Candidatus Accumulibacter</taxon>
    </lineage>
</organism>
<dbReference type="AlphaFoldDB" id="A0A935UHE2"/>
<dbReference type="PANTHER" id="PTHR40396:SF1">
    <property type="entry name" value="ATPASE AAA-TYPE CORE DOMAIN-CONTAINING PROTEIN"/>
    <property type="match status" value="1"/>
</dbReference>
<dbReference type="SUPFAM" id="SSF52540">
    <property type="entry name" value="P-loop containing nucleoside triphosphate hydrolases"/>
    <property type="match status" value="1"/>
</dbReference>
<comment type="caution">
    <text evidence="2">The sequence shown here is derived from an EMBL/GenBank/DDBJ whole genome shotgun (WGS) entry which is preliminary data.</text>
</comment>
<keyword evidence="2" id="KW-0067">ATP-binding</keyword>
<accession>A0A935UHE2</accession>
<dbReference type="InterPro" id="IPR027417">
    <property type="entry name" value="P-loop_NTPase"/>
</dbReference>
<evidence type="ECO:0000313" key="3">
    <source>
        <dbReference type="Proteomes" id="UP000697998"/>
    </source>
</evidence>
<dbReference type="Pfam" id="PF13304">
    <property type="entry name" value="AAA_21"/>
    <property type="match status" value="1"/>
</dbReference>
<evidence type="ECO:0000259" key="1">
    <source>
        <dbReference type="Pfam" id="PF13304"/>
    </source>
</evidence>
<gene>
    <name evidence="2" type="ORF">IPJ27_12060</name>
</gene>
<proteinExistence type="predicted"/>
<keyword evidence="2" id="KW-0547">Nucleotide-binding</keyword>
<protein>
    <submittedName>
        <fullName evidence="2">ATP-binding protein</fullName>
    </submittedName>
</protein>
<evidence type="ECO:0000313" key="2">
    <source>
        <dbReference type="EMBL" id="MBK7675425.1"/>
    </source>
</evidence>
<dbReference type="EMBL" id="JADJMH010000010">
    <property type="protein sequence ID" value="MBK7675425.1"/>
    <property type="molecule type" value="Genomic_DNA"/>
</dbReference>
<feature type="domain" description="ATPase AAA-type core" evidence="1">
    <location>
        <begin position="4"/>
        <end position="66"/>
    </location>
</feature>
<dbReference type="InterPro" id="IPR003959">
    <property type="entry name" value="ATPase_AAA_core"/>
</dbReference>
<reference evidence="2 3" key="1">
    <citation type="submission" date="2020-10" db="EMBL/GenBank/DDBJ databases">
        <title>Connecting structure to function with the recovery of over 1000 high-quality activated sludge metagenome-assembled genomes encoding full-length rRNA genes using long-read sequencing.</title>
        <authorList>
            <person name="Singleton C.M."/>
            <person name="Petriglieri F."/>
            <person name="Kristensen J.M."/>
            <person name="Kirkegaard R.H."/>
            <person name="Michaelsen T.Y."/>
            <person name="Andersen M.H."/>
            <person name="Karst S.M."/>
            <person name="Dueholm M.S."/>
            <person name="Nielsen P.H."/>
            <person name="Albertsen M."/>
        </authorList>
    </citation>
    <scope>NUCLEOTIDE SEQUENCE [LARGE SCALE GENOMIC DNA]</scope>
    <source>
        <strain evidence="2">EsbW_18-Q3-R4-48_BATAC.285</strain>
    </source>
</reference>
<name>A0A935UHE2_9PROT</name>
<dbReference type="GO" id="GO:0005524">
    <property type="term" value="F:ATP binding"/>
    <property type="evidence" value="ECO:0007669"/>
    <property type="project" value="UniProtKB-KW"/>
</dbReference>
<dbReference type="GO" id="GO:0016887">
    <property type="term" value="F:ATP hydrolysis activity"/>
    <property type="evidence" value="ECO:0007669"/>
    <property type="project" value="InterPro"/>
</dbReference>
<dbReference type="Gene3D" id="3.40.50.300">
    <property type="entry name" value="P-loop containing nucleotide triphosphate hydrolases"/>
    <property type="match status" value="1"/>
</dbReference>
<sequence length="117" mass="13951">MELRRLLQLIPVLHRAKSNSEIYFVDEIDRSMHPMLIWKFLESFVRSCCGQGSQLIVTTHESNLLDLELFRRDEIFFVEKSDALETQIYSLMDFVRKDLENWKTLLARQIWCRSVLG</sequence>
<dbReference type="Proteomes" id="UP000697998">
    <property type="component" value="Unassembled WGS sequence"/>
</dbReference>
<dbReference type="PANTHER" id="PTHR40396">
    <property type="entry name" value="ATPASE-LIKE PROTEIN"/>
    <property type="match status" value="1"/>
</dbReference>